<evidence type="ECO:0000313" key="3">
    <source>
        <dbReference type="Proteomes" id="UP000053097"/>
    </source>
</evidence>
<keyword evidence="3" id="KW-1185">Reference proteome</keyword>
<dbReference type="EMBL" id="KK107381">
    <property type="protein sequence ID" value="EZA51540.1"/>
    <property type="molecule type" value="Genomic_DNA"/>
</dbReference>
<feature type="region of interest" description="Disordered" evidence="1">
    <location>
        <begin position="28"/>
        <end position="52"/>
    </location>
</feature>
<dbReference type="Proteomes" id="UP000053097">
    <property type="component" value="Unassembled WGS sequence"/>
</dbReference>
<evidence type="ECO:0000256" key="1">
    <source>
        <dbReference type="SAM" id="MobiDB-lite"/>
    </source>
</evidence>
<sequence>MERRYQGRWDINMVADFCWMLKRESVVKGRKRKRNPLHRSFEDKRVRKHRRS</sequence>
<feature type="compositionally biased region" description="Basic residues" evidence="1">
    <location>
        <begin position="28"/>
        <end position="37"/>
    </location>
</feature>
<evidence type="ECO:0000313" key="2">
    <source>
        <dbReference type="EMBL" id="EZA51540.1"/>
    </source>
</evidence>
<proteinExistence type="predicted"/>
<reference evidence="2 3" key="1">
    <citation type="journal article" date="2014" name="Curr. Biol.">
        <title>The genome of the clonal raider ant Cerapachys biroi.</title>
        <authorList>
            <person name="Oxley P.R."/>
            <person name="Ji L."/>
            <person name="Fetter-Pruneda I."/>
            <person name="McKenzie S.K."/>
            <person name="Li C."/>
            <person name="Hu H."/>
            <person name="Zhang G."/>
            <person name="Kronauer D.J."/>
        </authorList>
    </citation>
    <scope>NUCLEOTIDE SEQUENCE [LARGE SCALE GENOMIC DNA]</scope>
</reference>
<name>A0A026W648_OOCBI</name>
<protein>
    <submittedName>
        <fullName evidence="2">Uncharacterized protein</fullName>
    </submittedName>
</protein>
<organism evidence="2 3">
    <name type="scientific">Ooceraea biroi</name>
    <name type="common">Clonal raider ant</name>
    <name type="synonym">Cerapachys biroi</name>
    <dbReference type="NCBI Taxonomy" id="2015173"/>
    <lineage>
        <taxon>Eukaryota</taxon>
        <taxon>Metazoa</taxon>
        <taxon>Ecdysozoa</taxon>
        <taxon>Arthropoda</taxon>
        <taxon>Hexapoda</taxon>
        <taxon>Insecta</taxon>
        <taxon>Pterygota</taxon>
        <taxon>Neoptera</taxon>
        <taxon>Endopterygota</taxon>
        <taxon>Hymenoptera</taxon>
        <taxon>Apocrita</taxon>
        <taxon>Aculeata</taxon>
        <taxon>Formicoidea</taxon>
        <taxon>Formicidae</taxon>
        <taxon>Dorylinae</taxon>
        <taxon>Ooceraea</taxon>
    </lineage>
</organism>
<gene>
    <name evidence="2" type="ORF">X777_09787</name>
</gene>
<dbReference type="AlphaFoldDB" id="A0A026W648"/>
<accession>A0A026W648</accession>